<evidence type="ECO:0000256" key="3">
    <source>
        <dbReference type="PIRNR" id="PIRNR002674"/>
    </source>
</evidence>
<evidence type="ECO:0000256" key="2">
    <source>
        <dbReference type="ARBA" id="ARBA00023180"/>
    </source>
</evidence>
<name>A0A2P6SM42_ROSCH</name>
<dbReference type="SUPFAM" id="SSF56784">
    <property type="entry name" value="HAD-like"/>
    <property type="match status" value="1"/>
</dbReference>
<keyword evidence="3" id="KW-0758">Storage protein</keyword>
<protein>
    <submittedName>
        <fullName evidence="5">Putative Acid phosphatase</fullName>
        <ecNumber evidence="5">3.1.3.2</ecNumber>
    </submittedName>
</protein>
<dbReference type="CDD" id="cd07535">
    <property type="entry name" value="HAD_VSP"/>
    <property type="match status" value="1"/>
</dbReference>
<dbReference type="InterPro" id="IPR036412">
    <property type="entry name" value="HAD-like_sf"/>
</dbReference>
<evidence type="ECO:0000313" key="6">
    <source>
        <dbReference type="Proteomes" id="UP000238479"/>
    </source>
</evidence>
<dbReference type="Proteomes" id="UP000238479">
    <property type="component" value="Chromosome 1"/>
</dbReference>
<dbReference type="EMBL" id="PDCK01000039">
    <property type="protein sequence ID" value="PRQ59765.1"/>
    <property type="molecule type" value="Genomic_DNA"/>
</dbReference>
<comment type="caution">
    <text evidence="5">The sequence shown here is derived from an EMBL/GenBank/DDBJ whole genome shotgun (WGS) entry which is preliminary data.</text>
</comment>
<dbReference type="PIRSF" id="PIRSF002674">
    <property type="entry name" value="VSP"/>
    <property type="match status" value="1"/>
</dbReference>
<feature type="signal peptide" evidence="4">
    <location>
        <begin position="1"/>
        <end position="16"/>
    </location>
</feature>
<gene>
    <name evidence="5" type="ORF">RchiOBHm_Chr1g0373811</name>
</gene>
<dbReference type="STRING" id="74649.A0A2P6SM42"/>
<comment type="function">
    <text evidence="3">May function as somatic storage protein during early seedling development.</text>
</comment>
<dbReference type="Gramene" id="PRQ59765">
    <property type="protein sequence ID" value="PRQ59765"/>
    <property type="gene ID" value="RchiOBHm_Chr1g0373811"/>
</dbReference>
<dbReference type="Gene3D" id="3.40.50.1000">
    <property type="entry name" value="HAD superfamily/HAD-like"/>
    <property type="match status" value="1"/>
</dbReference>
<keyword evidence="6" id="KW-1185">Reference proteome</keyword>
<evidence type="ECO:0000256" key="1">
    <source>
        <dbReference type="ARBA" id="ARBA00022729"/>
    </source>
</evidence>
<keyword evidence="5" id="KW-0378">Hydrolase</keyword>
<dbReference type="NCBIfam" id="TIGR01675">
    <property type="entry name" value="plant-AP"/>
    <property type="match status" value="1"/>
</dbReference>
<feature type="chain" id="PRO_5015162514" evidence="4">
    <location>
        <begin position="17"/>
        <end position="267"/>
    </location>
</feature>
<proteinExistence type="inferred from homology"/>
<dbReference type="PANTHER" id="PTHR31284:SF7">
    <property type="entry name" value="ACID PHOSPHATASE-LIKE PROTEIN"/>
    <property type="match status" value="1"/>
</dbReference>
<dbReference type="InterPro" id="IPR014403">
    <property type="entry name" value="APS1/VSP"/>
</dbReference>
<keyword evidence="2" id="KW-0325">Glycoprotein</keyword>
<organism evidence="5 6">
    <name type="scientific">Rosa chinensis</name>
    <name type="common">China rose</name>
    <dbReference type="NCBI Taxonomy" id="74649"/>
    <lineage>
        <taxon>Eukaryota</taxon>
        <taxon>Viridiplantae</taxon>
        <taxon>Streptophyta</taxon>
        <taxon>Embryophyta</taxon>
        <taxon>Tracheophyta</taxon>
        <taxon>Spermatophyta</taxon>
        <taxon>Magnoliopsida</taxon>
        <taxon>eudicotyledons</taxon>
        <taxon>Gunneridae</taxon>
        <taxon>Pentapetalae</taxon>
        <taxon>rosids</taxon>
        <taxon>fabids</taxon>
        <taxon>Rosales</taxon>
        <taxon>Rosaceae</taxon>
        <taxon>Rosoideae</taxon>
        <taxon>Rosoideae incertae sedis</taxon>
        <taxon>Rosa</taxon>
    </lineage>
</organism>
<keyword evidence="1 4" id="KW-0732">Signal</keyword>
<accession>A0A2P6SM42</accession>
<evidence type="ECO:0000313" key="5">
    <source>
        <dbReference type="EMBL" id="PRQ59765.1"/>
    </source>
</evidence>
<dbReference type="EC" id="3.1.3.2" evidence="5"/>
<dbReference type="AlphaFoldDB" id="A0A2P6SM42"/>
<sequence>MIFWKFLLLFPLLTLAFSHQPFDSHHLPRPLIIEYPEHAEPRFKELEEEELKLRCTSWRFSVEANNVNPWKTIPEECGEYVKDYVTGRAYGVDLERVSNDAGLYAKSVGLSGDGKDVWIFDVDDTLLSNLPYYADHGYGLEVFDQLQFDKWVEKGMSPAIKSSLKLYEEVLGLGFKVFLLTGRSEGKRGVTIENLINAGFRDWHKLILRDANDQGKLATIFKSEKRGEMEKEGYRILGNSGDQWSDLLGSSMSIRSFKLPNPMYYIP</sequence>
<dbReference type="OMA" id="LNPWKTI"/>
<dbReference type="Pfam" id="PF03767">
    <property type="entry name" value="Acid_phosphat_B"/>
    <property type="match status" value="1"/>
</dbReference>
<reference evidence="5 6" key="1">
    <citation type="journal article" date="2018" name="Nat. Genet.">
        <title>The Rosa genome provides new insights in the design of modern roses.</title>
        <authorList>
            <person name="Bendahmane M."/>
        </authorList>
    </citation>
    <scope>NUCLEOTIDE SEQUENCE [LARGE SCALE GENOMIC DNA]</scope>
    <source>
        <strain evidence="6">cv. Old Blush</strain>
    </source>
</reference>
<dbReference type="InterPro" id="IPR023214">
    <property type="entry name" value="HAD_sf"/>
</dbReference>
<dbReference type="OrthoDB" id="59415at2759"/>
<dbReference type="GO" id="GO:0003993">
    <property type="term" value="F:acid phosphatase activity"/>
    <property type="evidence" value="ECO:0007669"/>
    <property type="project" value="UniProtKB-EC"/>
</dbReference>
<dbReference type="GO" id="GO:0045735">
    <property type="term" value="F:nutrient reservoir activity"/>
    <property type="evidence" value="ECO:0007669"/>
    <property type="project" value="UniProtKB-UniRule"/>
</dbReference>
<dbReference type="InterPro" id="IPR005519">
    <property type="entry name" value="Acid_phosphat_B-like"/>
</dbReference>
<evidence type="ECO:0000256" key="4">
    <source>
        <dbReference type="SAM" id="SignalP"/>
    </source>
</evidence>
<dbReference type="PANTHER" id="PTHR31284">
    <property type="entry name" value="ACID PHOSPHATASE-LIKE PROTEIN"/>
    <property type="match status" value="1"/>
</dbReference>
<dbReference type="InterPro" id="IPR010028">
    <property type="entry name" value="Acid_phosphatase_pln"/>
</dbReference>
<comment type="similarity">
    <text evidence="3">Belongs to the APS1/VSP family.</text>
</comment>